<dbReference type="EMBL" id="JBBMEZ010000016">
    <property type="protein sequence ID" value="MEQ2470069.1"/>
    <property type="molecule type" value="Genomic_DNA"/>
</dbReference>
<comment type="caution">
    <text evidence="2">The sequence shown here is derived from an EMBL/GenBank/DDBJ whole genome shotgun (WGS) entry which is preliminary data.</text>
</comment>
<name>A0ABV1F9M0_9FIRM</name>
<dbReference type="InterPro" id="IPR012338">
    <property type="entry name" value="Beta-lactam/transpept-like"/>
</dbReference>
<accession>A0ABV1F9M0</accession>
<dbReference type="Pfam" id="PF00144">
    <property type="entry name" value="Beta-lactamase"/>
    <property type="match status" value="1"/>
</dbReference>
<protein>
    <submittedName>
        <fullName evidence="2">Serine hydrolase domain-containing protein</fullName>
        <ecNumber evidence="2">3.1.1.103</ecNumber>
    </submittedName>
</protein>
<sequence>MYKELNALLEELTNNKIIPAVSMSIGYMSEIIYSESFGEIAERNKKICNNTRFDIASMTKILTGICFIKLVEEGKVSLSDPICDIFPEFNNKKPIEKDGCIVGYCDSSKITWYNVLTHTSGMGWTRSKTRPSLPNLDKGLSDIYNMPFAYVPGEHIVYSDIPIILMGKAIEQLSNMKLDDFVDKVLCKPLNMKNTSFLRISNNTMDKALIAPTEEDLIFRKRRVWGEVHDENAYLLDGVSAHAGIFSTSEDMCNLAIHYNNWLHNDGILKKESVKQMIFEHVEENGDRRGLIWQLSGDGEKAYTKNLSRDAYGHAGFTGCFLWNDPVTSLSIVFLSNDVYNGRDNRKLFDYRSRIMNIAIKDTLGGI</sequence>
<evidence type="ECO:0000259" key="1">
    <source>
        <dbReference type="Pfam" id="PF00144"/>
    </source>
</evidence>
<gene>
    <name evidence="2" type="ORF">WMO39_06970</name>
</gene>
<keyword evidence="2" id="KW-0378">Hydrolase</keyword>
<dbReference type="PANTHER" id="PTHR43283">
    <property type="entry name" value="BETA-LACTAMASE-RELATED"/>
    <property type="match status" value="1"/>
</dbReference>
<dbReference type="InterPro" id="IPR001466">
    <property type="entry name" value="Beta-lactam-related"/>
</dbReference>
<keyword evidence="3" id="KW-1185">Reference proteome</keyword>
<organism evidence="2 3">
    <name type="scientific">Ruminococcoides intestinale</name>
    <dbReference type="NCBI Taxonomy" id="3133162"/>
    <lineage>
        <taxon>Bacteria</taxon>
        <taxon>Bacillati</taxon>
        <taxon>Bacillota</taxon>
        <taxon>Clostridia</taxon>
        <taxon>Eubacteriales</taxon>
        <taxon>Oscillospiraceae</taxon>
        <taxon>Ruminococcoides</taxon>
    </lineage>
</organism>
<proteinExistence type="predicted"/>
<dbReference type="InterPro" id="IPR050789">
    <property type="entry name" value="Diverse_Enzym_Activities"/>
</dbReference>
<dbReference type="Proteomes" id="UP001490816">
    <property type="component" value="Unassembled WGS sequence"/>
</dbReference>
<dbReference type="GO" id="GO:0016787">
    <property type="term" value="F:hydrolase activity"/>
    <property type="evidence" value="ECO:0007669"/>
    <property type="project" value="UniProtKB-KW"/>
</dbReference>
<dbReference type="Gene3D" id="3.40.710.10">
    <property type="entry name" value="DD-peptidase/beta-lactamase superfamily"/>
    <property type="match status" value="1"/>
</dbReference>
<feature type="domain" description="Beta-lactamase-related" evidence="1">
    <location>
        <begin position="6"/>
        <end position="350"/>
    </location>
</feature>
<dbReference type="RefSeq" id="WP_187299886.1">
    <property type="nucleotide sequence ID" value="NZ_JBBMEZ010000016.1"/>
</dbReference>
<dbReference type="PANTHER" id="PTHR43283:SF7">
    <property type="entry name" value="BETA-LACTAMASE-RELATED DOMAIN-CONTAINING PROTEIN"/>
    <property type="match status" value="1"/>
</dbReference>
<reference evidence="2 3" key="1">
    <citation type="submission" date="2024-03" db="EMBL/GenBank/DDBJ databases">
        <title>Human intestinal bacterial collection.</title>
        <authorList>
            <person name="Pauvert C."/>
            <person name="Hitch T.C.A."/>
            <person name="Clavel T."/>
        </authorList>
    </citation>
    <scope>NUCLEOTIDE SEQUENCE [LARGE SCALE GENOMIC DNA]</scope>
    <source>
        <strain evidence="2 3">CLA-JM-H38</strain>
    </source>
</reference>
<evidence type="ECO:0000313" key="2">
    <source>
        <dbReference type="EMBL" id="MEQ2470069.1"/>
    </source>
</evidence>
<dbReference type="SUPFAM" id="SSF56601">
    <property type="entry name" value="beta-lactamase/transpeptidase-like"/>
    <property type="match status" value="1"/>
</dbReference>
<dbReference type="EC" id="3.1.1.103" evidence="2"/>
<evidence type="ECO:0000313" key="3">
    <source>
        <dbReference type="Proteomes" id="UP001490816"/>
    </source>
</evidence>